<gene>
    <name evidence="1" type="ORF">POCULU_LOCUS6734</name>
</gene>
<accession>A0A9N9C372</accession>
<comment type="caution">
    <text evidence="1">The sequence shown here is derived from an EMBL/GenBank/DDBJ whole genome shotgun (WGS) entry which is preliminary data.</text>
</comment>
<organism evidence="1 2">
    <name type="scientific">Paraglomus occultum</name>
    <dbReference type="NCBI Taxonomy" id="144539"/>
    <lineage>
        <taxon>Eukaryota</taxon>
        <taxon>Fungi</taxon>
        <taxon>Fungi incertae sedis</taxon>
        <taxon>Mucoromycota</taxon>
        <taxon>Glomeromycotina</taxon>
        <taxon>Glomeromycetes</taxon>
        <taxon>Paraglomerales</taxon>
        <taxon>Paraglomeraceae</taxon>
        <taxon>Paraglomus</taxon>
    </lineage>
</organism>
<evidence type="ECO:0000313" key="1">
    <source>
        <dbReference type="EMBL" id="CAG8586138.1"/>
    </source>
</evidence>
<sequence length="260" mass="29522">MSIDSAALLQTICTIRKQLTRGITVAIENFHEHYHLRNMEYYCETDCYNAPTISISPGKWGIGAFRSSMTCGTRGLLTYELQSESFALTDRLFLIIGWHVPLVGDNSFFLHVAQVESPDFPTKEAERVRVYEFLSRKKMRAGKSIFCYVSPEIVDDQKQQVKEKEDGKADNMPKSCLTVCASMATTSMANLRVEIHPYQFAQDEQKTEGTIHIAGPPQKFSFTKLMEERFANAEIKVNDALEKFLGIKPESTVKDTRKNI</sequence>
<reference evidence="1" key="1">
    <citation type="submission" date="2021-06" db="EMBL/GenBank/DDBJ databases">
        <authorList>
            <person name="Kallberg Y."/>
            <person name="Tangrot J."/>
            <person name="Rosling A."/>
        </authorList>
    </citation>
    <scope>NUCLEOTIDE SEQUENCE</scope>
    <source>
        <strain evidence="1">IA702</strain>
    </source>
</reference>
<dbReference type="Proteomes" id="UP000789572">
    <property type="component" value="Unassembled WGS sequence"/>
</dbReference>
<evidence type="ECO:0000313" key="2">
    <source>
        <dbReference type="Proteomes" id="UP000789572"/>
    </source>
</evidence>
<dbReference type="OrthoDB" id="2410297at2759"/>
<keyword evidence="2" id="KW-1185">Reference proteome</keyword>
<dbReference type="InterPro" id="IPR015926">
    <property type="entry name" value="Cytolysin/lectin"/>
</dbReference>
<dbReference type="AlphaFoldDB" id="A0A9N9C372"/>
<protein>
    <submittedName>
        <fullName evidence="1">4740_t:CDS:1</fullName>
    </submittedName>
</protein>
<dbReference type="EMBL" id="CAJVPJ010001313">
    <property type="protein sequence ID" value="CAG8586138.1"/>
    <property type="molecule type" value="Genomic_DNA"/>
</dbReference>
<name>A0A9N9C372_9GLOM</name>
<proteinExistence type="predicted"/>
<dbReference type="Gene3D" id="2.60.270.20">
    <property type="entry name" value="Cytolysin/lectin"/>
    <property type="match status" value="1"/>
</dbReference>